<keyword evidence="2" id="KW-1185">Reference proteome</keyword>
<dbReference type="AlphaFoldDB" id="A6GIK0"/>
<evidence type="ECO:0000313" key="2">
    <source>
        <dbReference type="Proteomes" id="UP000005801"/>
    </source>
</evidence>
<evidence type="ECO:0000313" key="1">
    <source>
        <dbReference type="EMBL" id="EDM74286.1"/>
    </source>
</evidence>
<dbReference type="Gene3D" id="3.40.50.10600">
    <property type="entry name" value="SpoIIaa-like domains"/>
    <property type="match status" value="1"/>
</dbReference>
<dbReference type="InterPro" id="IPR036513">
    <property type="entry name" value="STAS_dom_sf"/>
</dbReference>
<gene>
    <name evidence="1" type="ORF">PPSIR1_09266</name>
</gene>
<dbReference type="Proteomes" id="UP000005801">
    <property type="component" value="Unassembled WGS sequence"/>
</dbReference>
<evidence type="ECO:0008006" key="3">
    <source>
        <dbReference type="Google" id="ProtNLM"/>
    </source>
</evidence>
<name>A6GIK0_9BACT</name>
<dbReference type="STRING" id="391625.PPSIR1_09266"/>
<accession>A6GIK0</accession>
<dbReference type="InterPro" id="IPR021866">
    <property type="entry name" value="SpoIIAA-like"/>
</dbReference>
<proteinExistence type="predicted"/>
<sequence>MKHYAQWDERGFLSVAIVGTFEPDEAAELSRQMHAIMDGKSPRLMLFNHSKASKMVSRETRAELQKMSSTLDWDKAAIHSISHLNRMLARLITKVLGVNETTQFFETEAQAIDWLMTPLERATQAEQPDRADQASA</sequence>
<organism evidence="1 2">
    <name type="scientific">Plesiocystis pacifica SIR-1</name>
    <dbReference type="NCBI Taxonomy" id="391625"/>
    <lineage>
        <taxon>Bacteria</taxon>
        <taxon>Pseudomonadati</taxon>
        <taxon>Myxococcota</taxon>
        <taxon>Polyangia</taxon>
        <taxon>Nannocystales</taxon>
        <taxon>Nannocystaceae</taxon>
        <taxon>Plesiocystis</taxon>
    </lineage>
</organism>
<reference evidence="1 2" key="1">
    <citation type="submission" date="2007-06" db="EMBL/GenBank/DDBJ databases">
        <authorList>
            <person name="Shimkets L."/>
            <person name="Ferriera S."/>
            <person name="Johnson J."/>
            <person name="Kravitz S."/>
            <person name="Beeson K."/>
            <person name="Sutton G."/>
            <person name="Rogers Y.-H."/>
            <person name="Friedman R."/>
            <person name="Frazier M."/>
            <person name="Venter J.C."/>
        </authorList>
    </citation>
    <scope>NUCLEOTIDE SEQUENCE [LARGE SCALE GENOMIC DNA]</scope>
    <source>
        <strain evidence="1 2">SIR-1</strain>
    </source>
</reference>
<dbReference type="Pfam" id="PF11964">
    <property type="entry name" value="SpoIIAA-like"/>
    <property type="match status" value="1"/>
</dbReference>
<dbReference type="RefSeq" id="WP_006976536.1">
    <property type="nucleotide sequence ID" value="NZ_ABCS01000138.1"/>
</dbReference>
<dbReference type="InterPro" id="IPR038396">
    <property type="entry name" value="SpoIIAA-like_sf"/>
</dbReference>
<protein>
    <recommendedName>
        <fullName evidence="3">STAS/SEC14 domain-containing protein</fullName>
    </recommendedName>
</protein>
<dbReference type="SUPFAM" id="SSF52091">
    <property type="entry name" value="SpoIIaa-like"/>
    <property type="match status" value="1"/>
</dbReference>
<comment type="caution">
    <text evidence="1">The sequence shown here is derived from an EMBL/GenBank/DDBJ whole genome shotgun (WGS) entry which is preliminary data.</text>
</comment>
<dbReference type="EMBL" id="ABCS01000138">
    <property type="protein sequence ID" value="EDM74286.1"/>
    <property type="molecule type" value="Genomic_DNA"/>
</dbReference>